<dbReference type="SUPFAM" id="SSF58104">
    <property type="entry name" value="Methyl-accepting chemotaxis protein (MCP) signaling domain"/>
    <property type="match status" value="1"/>
</dbReference>
<dbReference type="InterPro" id="IPR004089">
    <property type="entry name" value="MCPsignal_dom"/>
</dbReference>
<reference evidence="6" key="1">
    <citation type="journal article" date="2019" name="Int. J. Syst. Evol. Microbiol.">
        <title>The Global Catalogue of Microorganisms (GCM) 10K type strain sequencing project: providing services to taxonomists for standard genome sequencing and annotation.</title>
        <authorList>
            <consortium name="The Broad Institute Genomics Platform"/>
            <consortium name="The Broad Institute Genome Sequencing Center for Infectious Disease"/>
            <person name="Wu L."/>
            <person name="Ma J."/>
        </authorList>
    </citation>
    <scope>NUCLEOTIDE SEQUENCE [LARGE SCALE GENOMIC DNA]</scope>
    <source>
        <strain evidence="6">CCUG 48884</strain>
    </source>
</reference>
<dbReference type="SMART" id="SM00283">
    <property type="entry name" value="MA"/>
    <property type="match status" value="1"/>
</dbReference>
<evidence type="ECO:0000313" key="5">
    <source>
        <dbReference type="EMBL" id="MFD1262699.1"/>
    </source>
</evidence>
<evidence type="ECO:0000259" key="4">
    <source>
        <dbReference type="PROSITE" id="PS50111"/>
    </source>
</evidence>
<dbReference type="PRINTS" id="PR00260">
    <property type="entry name" value="CHEMTRNSDUCR"/>
</dbReference>
<dbReference type="InterPro" id="IPR004090">
    <property type="entry name" value="Chemotax_Me-accpt_rcpt"/>
</dbReference>
<dbReference type="RefSeq" id="WP_002941906.1">
    <property type="nucleotide sequence ID" value="NZ_JARQZE010000015.1"/>
</dbReference>
<organism evidence="5 6">
    <name type="scientific">Thauera mechernichensis</name>
    <dbReference type="NCBI Taxonomy" id="82788"/>
    <lineage>
        <taxon>Bacteria</taxon>
        <taxon>Pseudomonadati</taxon>
        <taxon>Pseudomonadota</taxon>
        <taxon>Betaproteobacteria</taxon>
        <taxon>Rhodocyclales</taxon>
        <taxon>Zoogloeaceae</taxon>
        <taxon>Thauera</taxon>
    </lineage>
</organism>
<feature type="domain" description="Methyl-accepting transducer" evidence="4">
    <location>
        <begin position="520"/>
        <end position="673"/>
    </location>
</feature>
<keyword evidence="1 3" id="KW-0807">Transducer</keyword>
<comment type="caution">
    <text evidence="5">The sequence shown here is derived from an EMBL/GenBank/DDBJ whole genome shotgun (WGS) entry which is preliminary data.</text>
</comment>
<evidence type="ECO:0000313" key="6">
    <source>
        <dbReference type="Proteomes" id="UP001597158"/>
    </source>
</evidence>
<gene>
    <name evidence="5" type="ORF">ACFQ4M_03830</name>
</gene>
<evidence type="ECO:0000256" key="3">
    <source>
        <dbReference type="PROSITE-ProRule" id="PRU00284"/>
    </source>
</evidence>
<dbReference type="InterPro" id="IPR013702">
    <property type="entry name" value="FIST_domain_N"/>
</dbReference>
<dbReference type="PANTHER" id="PTHR32089">
    <property type="entry name" value="METHYL-ACCEPTING CHEMOTAXIS PROTEIN MCPB"/>
    <property type="match status" value="1"/>
</dbReference>
<evidence type="ECO:0000256" key="1">
    <source>
        <dbReference type="ARBA" id="ARBA00023224"/>
    </source>
</evidence>
<dbReference type="SMART" id="SM01204">
    <property type="entry name" value="FIST_C"/>
    <property type="match status" value="1"/>
</dbReference>
<keyword evidence="6" id="KW-1185">Reference proteome</keyword>
<dbReference type="PANTHER" id="PTHR32089:SF112">
    <property type="entry name" value="LYSOZYME-LIKE PROTEIN-RELATED"/>
    <property type="match status" value="1"/>
</dbReference>
<dbReference type="Proteomes" id="UP001597158">
    <property type="component" value="Unassembled WGS sequence"/>
</dbReference>
<name>A0ABW3WC81_9RHOO</name>
<sequence>MGLFLRKQAADAAGVVTLQASSATLGAELDALRIKPTFVVAFVSPHVDIDRSAAEVRRRFPDAALAMCTTAGELCSEQGQLYCTTGGSWDRIVLQCFDASLVARAEVVAIPLGSEDLRRGSVAVPMKERVARLARNIENAGIALDIDHRDTFAYVLFDGLSASESFFMEALYESGRFPCLFVGGSAGGTLDFKVSWLHDGKRRLDNHALVTFVRTAPGVRFGVFKSQNFEPTDVVFNVLSASLEQRYVSQVFDQQGRIGTLVDALCDRLKCDRSSLEAKLAEYSFAIRVGKEIYVRSIARMDLDSGRVHFYCDVAPGEELVMVRRTGLAERTRQDFQRFLEGKPGLPVAGILNDCILRRLYNERELGDMGKVMEGVPLAGFSTFGEILGLNLNQTLTAIFFFRVRTGEGFRDGFVDQFVAHYGEFKAFFLRRQVAKLAGLSRVVVQQIESFEAQHFDSSLDASGLDESMARVFTGLNDLGRVLREANTLREHTARELDGCAGDLYGSMDALSAHIVEQDEVVHRAGSTVVELAARAGEVAASARGLAEASARIKSVAGVIQQISDQTNLLALNAAIEAARAGEQGRGFAVVADEVRKLAEKSRTSATEIGGDISRLADAISNVAREIEGQSSGVADLTKLLESIEQSSRRTADTAVHTKAVADSLRALTKGSA</sequence>
<dbReference type="Pfam" id="PF00015">
    <property type="entry name" value="MCPsignal"/>
    <property type="match status" value="1"/>
</dbReference>
<protein>
    <submittedName>
        <fullName evidence="5">Methyl-accepting chemotaxis protein</fullName>
    </submittedName>
</protein>
<dbReference type="Gene3D" id="1.10.287.950">
    <property type="entry name" value="Methyl-accepting chemotaxis protein"/>
    <property type="match status" value="1"/>
</dbReference>
<dbReference type="Pfam" id="PF08495">
    <property type="entry name" value="FIST"/>
    <property type="match status" value="1"/>
</dbReference>
<comment type="similarity">
    <text evidence="2">Belongs to the methyl-accepting chemotaxis (MCP) protein family.</text>
</comment>
<dbReference type="PROSITE" id="PS50111">
    <property type="entry name" value="CHEMOTAXIS_TRANSDUC_2"/>
    <property type="match status" value="1"/>
</dbReference>
<dbReference type="EMBL" id="JBHTMC010000007">
    <property type="protein sequence ID" value="MFD1262699.1"/>
    <property type="molecule type" value="Genomic_DNA"/>
</dbReference>
<dbReference type="Pfam" id="PF10442">
    <property type="entry name" value="FIST_C"/>
    <property type="match status" value="1"/>
</dbReference>
<dbReference type="InterPro" id="IPR019494">
    <property type="entry name" value="FIST_C"/>
</dbReference>
<accession>A0ABW3WC81</accession>
<dbReference type="SMART" id="SM00897">
    <property type="entry name" value="FIST"/>
    <property type="match status" value="1"/>
</dbReference>
<evidence type="ECO:0000256" key="2">
    <source>
        <dbReference type="ARBA" id="ARBA00029447"/>
    </source>
</evidence>
<proteinExistence type="inferred from homology"/>